<gene>
    <name evidence="1" type="ORF">EJQ19_19125</name>
</gene>
<dbReference type="SUPFAM" id="SSF56784">
    <property type="entry name" value="HAD-like"/>
    <property type="match status" value="1"/>
</dbReference>
<dbReference type="SFLD" id="SFLDG01129">
    <property type="entry name" value="C1.5:_HAD__Beta-PGM__Phosphata"/>
    <property type="match status" value="1"/>
</dbReference>
<comment type="caution">
    <text evidence="1">The sequence shown here is derived from an EMBL/GenBank/DDBJ whole genome shotgun (WGS) entry which is preliminary data.</text>
</comment>
<keyword evidence="1" id="KW-0378">Hydrolase</keyword>
<dbReference type="RefSeq" id="WP_126142837.1">
    <property type="nucleotide sequence ID" value="NZ_RXHU01000056.1"/>
</dbReference>
<dbReference type="PANTHER" id="PTHR43434">
    <property type="entry name" value="PHOSPHOGLYCOLATE PHOSPHATASE"/>
    <property type="match status" value="1"/>
</dbReference>
<dbReference type="OrthoDB" id="6101375at2"/>
<dbReference type="Gene3D" id="1.10.150.240">
    <property type="entry name" value="Putative phosphatase, domain 2"/>
    <property type="match status" value="1"/>
</dbReference>
<reference evidence="1 2" key="1">
    <citation type="submission" date="2018-12" db="EMBL/GenBank/DDBJ databases">
        <title>Bacillus ochoae sp. nov., Paenibacillus whitsoniae sp. nov., Paenibacillus spiritus sp. nov. Isolated from the Mars Exploration Rover during spacecraft assembly.</title>
        <authorList>
            <person name="Seuylemezian A."/>
            <person name="Vaishampayan P."/>
        </authorList>
    </citation>
    <scope>NUCLEOTIDE SEQUENCE [LARGE SCALE GENOMIC DNA]</scope>
    <source>
        <strain evidence="1 2">MER 54</strain>
    </source>
</reference>
<dbReference type="GO" id="GO:0008967">
    <property type="term" value="F:phosphoglycolate phosphatase activity"/>
    <property type="evidence" value="ECO:0007669"/>
    <property type="project" value="TreeGrafter"/>
</dbReference>
<dbReference type="InterPro" id="IPR036412">
    <property type="entry name" value="HAD-like_sf"/>
</dbReference>
<protein>
    <submittedName>
        <fullName evidence="1">HAD family hydrolase</fullName>
    </submittedName>
</protein>
<dbReference type="EMBL" id="RXHU01000056">
    <property type="protein sequence ID" value="RTE08202.1"/>
    <property type="molecule type" value="Genomic_DNA"/>
</dbReference>
<proteinExistence type="predicted"/>
<dbReference type="AlphaFoldDB" id="A0A3S0AA50"/>
<dbReference type="InterPro" id="IPR023214">
    <property type="entry name" value="HAD_sf"/>
</dbReference>
<sequence length="244" mass="28651">MREQTILFDLDDTLAHCNKYFDIVIEQFTDVMKTWYAGHRLTEQDIRHKQQEIDLAGIHIHGFKPERFPQSFVETYQWFAERFNRPTSEGEEAFLTDLGNTVYAYTVEPFPQMNETLLRLQEEGHRLYLYTGGDAGIQMKKVKDLGLTQYFDDRIFITVHKSREFMETIMAEQRFDREHTWMIGNSVKTDVLPALHAGIHAIHIPVPGDWVYNTGTVDVQPKGAFYRLNELQEVPDTIQTYIRK</sequence>
<evidence type="ECO:0000313" key="1">
    <source>
        <dbReference type="EMBL" id="RTE08202.1"/>
    </source>
</evidence>
<dbReference type="Pfam" id="PF00702">
    <property type="entry name" value="Hydrolase"/>
    <property type="match status" value="1"/>
</dbReference>
<dbReference type="Proteomes" id="UP000276128">
    <property type="component" value="Unassembled WGS sequence"/>
</dbReference>
<dbReference type="GO" id="GO:0005829">
    <property type="term" value="C:cytosol"/>
    <property type="evidence" value="ECO:0007669"/>
    <property type="project" value="TreeGrafter"/>
</dbReference>
<dbReference type="InterPro" id="IPR050155">
    <property type="entry name" value="HAD-like_hydrolase_sf"/>
</dbReference>
<dbReference type="GO" id="GO:0006281">
    <property type="term" value="P:DNA repair"/>
    <property type="evidence" value="ECO:0007669"/>
    <property type="project" value="TreeGrafter"/>
</dbReference>
<dbReference type="SFLD" id="SFLDS00003">
    <property type="entry name" value="Haloacid_Dehalogenase"/>
    <property type="match status" value="1"/>
</dbReference>
<organism evidence="1 2">
    <name type="scientific">Paenibacillus whitsoniae</name>
    <dbReference type="NCBI Taxonomy" id="2496558"/>
    <lineage>
        <taxon>Bacteria</taxon>
        <taxon>Bacillati</taxon>
        <taxon>Bacillota</taxon>
        <taxon>Bacilli</taxon>
        <taxon>Bacillales</taxon>
        <taxon>Paenibacillaceae</taxon>
        <taxon>Paenibacillus</taxon>
    </lineage>
</organism>
<name>A0A3S0AA50_9BACL</name>
<keyword evidence="2" id="KW-1185">Reference proteome</keyword>
<evidence type="ECO:0000313" key="2">
    <source>
        <dbReference type="Proteomes" id="UP000276128"/>
    </source>
</evidence>
<dbReference type="PANTHER" id="PTHR43434:SF3">
    <property type="entry name" value="GMP_IMP NUCLEOTIDASE YRFG"/>
    <property type="match status" value="1"/>
</dbReference>
<dbReference type="Gene3D" id="3.40.50.1000">
    <property type="entry name" value="HAD superfamily/HAD-like"/>
    <property type="match status" value="1"/>
</dbReference>
<dbReference type="InterPro" id="IPR023198">
    <property type="entry name" value="PGP-like_dom2"/>
</dbReference>
<accession>A0A3S0AA50</accession>